<evidence type="ECO:0000313" key="6">
    <source>
        <dbReference type="Proteomes" id="UP000035065"/>
    </source>
</evidence>
<evidence type="ECO:0000313" key="5">
    <source>
        <dbReference type="EMBL" id="EGD54876.1"/>
    </source>
</evidence>
<proteinExistence type="predicted"/>
<dbReference type="STRING" id="644548.SCNU_11735"/>
<protein>
    <submittedName>
        <fullName evidence="5">GntR family transcriptional regulator</fullName>
    </submittedName>
</protein>
<evidence type="ECO:0000256" key="1">
    <source>
        <dbReference type="ARBA" id="ARBA00023015"/>
    </source>
</evidence>
<dbReference type="Gene3D" id="1.10.10.10">
    <property type="entry name" value="Winged helix-like DNA-binding domain superfamily/Winged helix DNA-binding domain"/>
    <property type="match status" value="1"/>
</dbReference>
<dbReference type="PROSITE" id="PS50949">
    <property type="entry name" value="HTH_GNTR"/>
    <property type="match status" value="1"/>
</dbReference>
<organism evidence="5 6">
    <name type="scientific">Gordonia neofelifaecis NRRL B-59395</name>
    <dbReference type="NCBI Taxonomy" id="644548"/>
    <lineage>
        <taxon>Bacteria</taxon>
        <taxon>Bacillati</taxon>
        <taxon>Actinomycetota</taxon>
        <taxon>Actinomycetes</taxon>
        <taxon>Mycobacteriales</taxon>
        <taxon>Gordoniaceae</taxon>
        <taxon>Gordonia</taxon>
    </lineage>
</organism>
<dbReference type="InterPro" id="IPR036388">
    <property type="entry name" value="WH-like_DNA-bd_sf"/>
</dbReference>
<feature type="domain" description="HTH gntR-type" evidence="4">
    <location>
        <begin position="1"/>
        <end position="69"/>
    </location>
</feature>
<dbReference type="InterPro" id="IPR036390">
    <property type="entry name" value="WH_DNA-bd_sf"/>
</dbReference>
<comment type="caution">
    <text evidence="5">The sequence shown here is derived from an EMBL/GenBank/DDBJ whole genome shotgun (WGS) entry which is preliminary data.</text>
</comment>
<evidence type="ECO:0000256" key="2">
    <source>
        <dbReference type="ARBA" id="ARBA00023125"/>
    </source>
</evidence>
<keyword evidence="3" id="KW-0804">Transcription</keyword>
<dbReference type="GO" id="GO:0003700">
    <property type="term" value="F:DNA-binding transcription factor activity"/>
    <property type="evidence" value="ECO:0007669"/>
    <property type="project" value="InterPro"/>
</dbReference>
<dbReference type="Pfam" id="PF07729">
    <property type="entry name" value="FCD"/>
    <property type="match status" value="1"/>
</dbReference>
<dbReference type="Proteomes" id="UP000035065">
    <property type="component" value="Unassembled WGS sequence"/>
</dbReference>
<dbReference type="SUPFAM" id="SSF48008">
    <property type="entry name" value="GntR ligand-binding domain-like"/>
    <property type="match status" value="1"/>
</dbReference>
<dbReference type="eggNOG" id="COG2186">
    <property type="taxonomic scope" value="Bacteria"/>
</dbReference>
<keyword evidence="6" id="KW-1185">Reference proteome</keyword>
<sequence>MAETVADRIEQDILAQGWDTGSILGSEAQLIERYGVSRAVFREAVRLVEHHQMARMRRGPGGGLVVTEPDPGAVRQAARVYLRRADVTRQQLFDARAALELAGVVTATEQLTEDGIAQLTEALRVEAELVEQGVTTGHARNVHSVIADMTGNPAISLFIEVLAQLDEDMVQQGWISRDDPTDRAALAEASHAAHEAIVAAIVAGDAPLAQHRMRRHLQAIADLLTDDVRAD</sequence>
<dbReference type="SMART" id="SM00345">
    <property type="entry name" value="HTH_GNTR"/>
    <property type="match status" value="1"/>
</dbReference>
<dbReference type="PANTHER" id="PTHR43537">
    <property type="entry name" value="TRANSCRIPTIONAL REGULATOR, GNTR FAMILY"/>
    <property type="match status" value="1"/>
</dbReference>
<dbReference type="Pfam" id="PF00392">
    <property type="entry name" value="GntR"/>
    <property type="match status" value="1"/>
</dbReference>
<reference evidence="5 6" key="1">
    <citation type="journal article" date="2011" name="J. Bacteriol.">
        <title>Draft Genome Sequence of Gordonia neofelifaecis NRRL B-59395, a Cholesterol-Degrading Actinomycete.</title>
        <authorList>
            <person name="Ge F."/>
            <person name="Li W."/>
            <person name="Chen G."/>
            <person name="Liu Y."/>
            <person name="Zhang G."/>
            <person name="Yong B."/>
            <person name="Wang Q."/>
            <person name="Wang N."/>
            <person name="Huang Z."/>
            <person name="Li W."/>
            <person name="Wang J."/>
            <person name="Wu C."/>
            <person name="Xie Q."/>
            <person name="Liu G."/>
        </authorList>
    </citation>
    <scope>NUCLEOTIDE SEQUENCE [LARGE SCALE GENOMIC DNA]</scope>
    <source>
        <strain evidence="5 6">NRRL B-59395</strain>
    </source>
</reference>
<evidence type="ECO:0000256" key="3">
    <source>
        <dbReference type="ARBA" id="ARBA00023163"/>
    </source>
</evidence>
<dbReference type="SMART" id="SM00895">
    <property type="entry name" value="FCD"/>
    <property type="match status" value="1"/>
</dbReference>
<accession>F1YK30</accession>
<dbReference type="PANTHER" id="PTHR43537:SF5">
    <property type="entry name" value="UXU OPERON TRANSCRIPTIONAL REGULATOR"/>
    <property type="match status" value="1"/>
</dbReference>
<name>F1YK30_9ACTN</name>
<dbReference type="InterPro" id="IPR011711">
    <property type="entry name" value="GntR_C"/>
</dbReference>
<gene>
    <name evidence="5" type="ORF">SCNU_11735</name>
</gene>
<keyword evidence="2" id="KW-0238">DNA-binding</keyword>
<dbReference type="EMBL" id="AEUD01000009">
    <property type="protein sequence ID" value="EGD54876.1"/>
    <property type="molecule type" value="Genomic_DNA"/>
</dbReference>
<dbReference type="InterPro" id="IPR000524">
    <property type="entry name" value="Tscrpt_reg_HTH_GntR"/>
</dbReference>
<evidence type="ECO:0000259" key="4">
    <source>
        <dbReference type="PROSITE" id="PS50949"/>
    </source>
</evidence>
<dbReference type="SUPFAM" id="SSF46785">
    <property type="entry name" value="Winged helix' DNA-binding domain"/>
    <property type="match status" value="1"/>
</dbReference>
<dbReference type="Gene3D" id="1.20.120.530">
    <property type="entry name" value="GntR ligand-binding domain-like"/>
    <property type="match status" value="1"/>
</dbReference>
<dbReference type="AlphaFoldDB" id="F1YK30"/>
<keyword evidence="1" id="KW-0805">Transcription regulation</keyword>
<dbReference type="InterPro" id="IPR008920">
    <property type="entry name" value="TF_FadR/GntR_C"/>
</dbReference>
<dbReference type="GO" id="GO:0003677">
    <property type="term" value="F:DNA binding"/>
    <property type="evidence" value="ECO:0007669"/>
    <property type="project" value="UniProtKB-KW"/>
</dbReference>